<dbReference type="CDD" id="cd08471">
    <property type="entry name" value="PBP2_CrgA_like_2"/>
    <property type="match status" value="1"/>
</dbReference>
<dbReference type="RefSeq" id="WP_120639662.1">
    <property type="nucleotide sequence ID" value="NZ_RAQU01000128.1"/>
</dbReference>
<dbReference type="SUPFAM" id="SSF46785">
    <property type="entry name" value="Winged helix' DNA-binding domain"/>
    <property type="match status" value="1"/>
</dbReference>
<dbReference type="Proteomes" id="UP000274097">
    <property type="component" value="Unassembled WGS sequence"/>
</dbReference>
<dbReference type="SUPFAM" id="SSF53850">
    <property type="entry name" value="Periplasmic binding protein-like II"/>
    <property type="match status" value="1"/>
</dbReference>
<keyword evidence="2" id="KW-0805">Transcription regulation</keyword>
<dbReference type="FunFam" id="1.10.10.10:FF:000001">
    <property type="entry name" value="LysR family transcriptional regulator"/>
    <property type="match status" value="1"/>
</dbReference>
<sequence>MDRFEAMSVLLAVVEEGSLSAASRRLRAPLATVSRKVADLERHLGIRLLVRSSRRVELTDAGRDYVAASRRIIEQVEEAERQAAGEYRVARGELHVTAPIMFGQRHLLPVALAFLAEQPEISLRLMLVDRQISLADEHADIALRIGHLEDSALVATRVGTVRRVICASPSYLARRGVPRRPEDLAQHDGISFRGFAHSPEWRYRRDSTAFTVEPRQRLAVNTTEAAIQSALAGFGVIRVLSYQVADELRSGRLQSLLADFAPEPMPVSLVYAMAEPLPLKVRSFLNWAVPRLRADMADLDTKTT</sequence>
<evidence type="ECO:0000256" key="2">
    <source>
        <dbReference type="ARBA" id="ARBA00023015"/>
    </source>
</evidence>
<dbReference type="EMBL" id="RFLX01000015">
    <property type="protein sequence ID" value="RMI19914.1"/>
    <property type="molecule type" value="Genomic_DNA"/>
</dbReference>
<evidence type="ECO:0000256" key="4">
    <source>
        <dbReference type="ARBA" id="ARBA00023163"/>
    </source>
</evidence>
<dbReference type="PANTHER" id="PTHR30537">
    <property type="entry name" value="HTH-TYPE TRANSCRIPTIONAL REGULATOR"/>
    <property type="match status" value="1"/>
</dbReference>
<protein>
    <submittedName>
        <fullName evidence="6">LysR family transcriptional regulator</fullName>
    </submittedName>
</protein>
<evidence type="ECO:0000259" key="5">
    <source>
        <dbReference type="PROSITE" id="PS50931"/>
    </source>
</evidence>
<evidence type="ECO:0000256" key="1">
    <source>
        <dbReference type="ARBA" id="ARBA00009437"/>
    </source>
</evidence>
<dbReference type="Gene3D" id="1.10.10.10">
    <property type="entry name" value="Winged helix-like DNA-binding domain superfamily/Winged helix DNA-binding domain"/>
    <property type="match status" value="1"/>
</dbReference>
<evidence type="ECO:0000313" key="8">
    <source>
        <dbReference type="Proteomes" id="UP000274097"/>
    </source>
</evidence>
<dbReference type="FunCoup" id="A0A3A9JUT9">
    <property type="interactions" value="16"/>
</dbReference>
<gene>
    <name evidence="6" type="ORF">D6Z83_18065</name>
    <name evidence="7" type="ORF">EBE87_18495</name>
</gene>
<evidence type="ECO:0000313" key="9">
    <source>
        <dbReference type="Proteomes" id="UP000278036"/>
    </source>
</evidence>
<comment type="caution">
    <text evidence="6">The sequence shown here is derived from an EMBL/GenBank/DDBJ whole genome shotgun (WGS) entry which is preliminary data.</text>
</comment>
<evidence type="ECO:0000256" key="3">
    <source>
        <dbReference type="ARBA" id="ARBA00023125"/>
    </source>
</evidence>
<dbReference type="InterPro" id="IPR005119">
    <property type="entry name" value="LysR_subst-bd"/>
</dbReference>
<dbReference type="InterPro" id="IPR036390">
    <property type="entry name" value="WH_DNA-bd_sf"/>
</dbReference>
<comment type="similarity">
    <text evidence="1">Belongs to the LysR transcriptional regulatory family.</text>
</comment>
<evidence type="ECO:0000313" key="7">
    <source>
        <dbReference type="EMBL" id="RMI19914.1"/>
    </source>
</evidence>
<organism evidence="6 9">
    <name type="scientific">Teichococcus wenyumeiae</name>
    <dbReference type="NCBI Taxonomy" id="2478470"/>
    <lineage>
        <taxon>Bacteria</taxon>
        <taxon>Pseudomonadati</taxon>
        <taxon>Pseudomonadota</taxon>
        <taxon>Alphaproteobacteria</taxon>
        <taxon>Acetobacterales</taxon>
        <taxon>Roseomonadaceae</taxon>
        <taxon>Roseomonas</taxon>
    </lineage>
</organism>
<accession>A0A3A9JUT9</accession>
<dbReference type="PROSITE" id="PS50931">
    <property type="entry name" value="HTH_LYSR"/>
    <property type="match status" value="1"/>
</dbReference>
<dbReference type="Pfam" id="PF03466">
    <property type="entry name" value="LysR_substrate"/>
    <property type="match status" value="1"/>
</dbReference>
<feature type="domain" description="HTH lysR-type" evidence="5">
    <location>
        <begin position="1"/>
        <end position="59"/>
    </location>
</feature>
<dbReference type="InterPro" id="IPR036388">
    <property type="entry name" value="WH-like_DNA-bd_sf"/>
</dbReference>
<evidence type="ECO:0000313" key="6">
    <source>
        <dbReference type="EMBL" id="RKK02769.1"/>
    </source>
</evidence>
<dbReference type="Pfam" id="PF00126">
    <property type="entry name" value="HTH_1"/>
    <property type="match status" value="1"/>
</dbReference>
<dbReference type="InParanoid" id="A0A3A9JUT9"/>
<name>A0A3A9JUT9_9PROT</name>
<dbReference type="GO" id="GO:0043565">
    <property type="term" value="F:sequence-specific DNA binding"/>
    <property type="evidence" value="ECO:0007669"/>
    <property type="project" value="TreeGrafter"/>
</dbReference>
<dbReference type="OrthoDB" id="196624at2"/>
<dbReference type="Proteomes" id="UP000278036">
    <property type="component" value="Unassembled WGS sequence"/>
</dbReference>
<dbReference type="GO" id="GO:0003700">
    <property type="term" value="F:DNA-binding transcription factor activity"/>
    <property type="evidence" value="ECO:0007669"/>
    <property type="project" value="InterPro"/>
</dbReference>
<dbReference type="PANTHER" id="PTHR30537:SF5">
    <property type="entry name" value="HTH-TYPE TRANSCRIPTIONAL ACTIVATOR TTDR-RELATED"/>
    <property type="match status" value="1"/>
</dbReference>
<reference evidence="6 9" key="1">
    <citation type="submission" date="2018-09" db="EMBL/GenBank/DDBJ databases">
        <title>Roseomonas sp. nov., isolated from feces of Tibetan antelopes in the Qinghai-Tibet plateau, China.</title>
        <authorList>
            <person name="Tian Z."/>
        </authorList>
    </citation>
    <scope>NUCLEOTIDE SEQUENCE [LARGE SCALE GENOMIC DNA]</scope>
    <source>
        <strain evidence="7 8">Z23</strain>
        <strain evidence="6 9">Z24</strain>
    </source>
</reference>
<keyword evidence="4" id="KW-0804">Transcription</keyword>
<dbReference type="InterPro" id="IPR000847">
    <property type="entry name" value="LysR_HTH_N"/>
</dbReference>
<proteinExistence type="inferred from homology"/>
<dbReference type="Gene3D" id="3.40.190.290">
    <property type="match status" value="1"/>
</dbReference>
<keyword evidence="8" id="KW-1185">Reference proteome</keyword>
<dbReference type="InterPro" id="IPR058163">
    <property type="entry name" value="LysR-type_TF_proteobact-type"/>
</dbReference>
<dbReference type="GO" id="GO:0006351">
    <property type="term" value="P:DNA-templated transcription"/>
    <property type="evidence" value="ECO:0007669"/>
    <property type="project" value="TreeGrafter"/>
</dbReference>
<keyword evidence="3" id="KW-0238">DNA-binding</keyword>
<dbReference type="AlphaFoldDB" id="A0A3A9JUT9"/>
<dbReference type="EMBL" id="RAQU01000128">
    <property type="protein sequence ID" value="RKK02769.1"/>
    <property type="molecule type" value="Genomic_DNA"/>
</dbReference>